<dbReference type="Proteomes" id="UP000000269">
    <property type="component" value="Chromosome"/>
</dbReference>
<organism evidence="1 2">
    <name type="scientific">Alkaliphilus oremlandii (strain OhILAs)</name>
    <name type="common">Clostridium oremlandii (strain OhILAs)</name>
    <dbReference type="NCBI Taxonomy" id="350688"/>
    <lineage>
        <taxon>Bacteria</taxon>
        <taxon>Bacillati</taxon>
        <taxon>Bacillota</taxon>
        <taxon>Clostridia</taxon>
        <taxon>Peptostreptococcales</taxon>
        <taxon>Natronincolaceae</taxon>
        <taxon>Alkaliphilus</taxon>
    </lineage>
</organism>
<evidence type="ECO:0000313" key="2">
    <source>
        <dbReference type="Proteomes" id="UP000000269"/>
    </source>
</evidence>
<gene>
    <name evidence="1" type="ordered locus">Clos_2036</name>
</gene>
<dbReference type="EMBL" id="CP000853">
    <property type="protein sequence ID" value="ABW19573.1"/>
    <property type="molecule type" value="Genomic_DNA"/>
</dbReference>
<dbReference type="AlphaFoldDB" id="A8MIE1"/>
<dbReference type="RefSeq" id="WP_012159882.1">
    <property type="nucleotide sequence ID" value="NC_009922.1"/>
</dbReference>
<reference evidence="2" key="1">
    <citation type="submission" date="2007-10" db="EMBL/GenBank/DDBJ databases">
        <title>Complete genome of Alkaliphilus oremlandii OhILAs.</title>
        <authorList>
            <person name="Copeland A."/>
            <person name="Lucas S."/>
            <person name="Lapidus A."/>
            <person name="Barry K."/>
            <person name="Detter J.C."/>
            <person name="Glavina del Rio T."/>
            <person name="Hammon N."/>
            <person name="Israni S."/>
            <person name="Dalin E."/>
            <person name="Tice H."/>
            <person name="Pitluck S."/>
            <person name="Chain P."/>
            <person name="Malfatti S."/>
            <person name="Shin M."/>
            <person name="Vergez L."/>
            <person name="Schmutz J."/>
            <person name="Larimer F."/>
            <person name="Land M."/>
            <person name="Hauser L."/>
            <person name="Kyrpides N."/>
            <person name="Mikhailova N."/>
            <person name="Stolz J.F."/>
            <person name="Dawson A."/>
            <person name="Fisher E."/>
            <person name="Crable B."/>
            <person name="Perera E."/>
            <person name="Lisak J."/>
            <person name="Ranganathan M."/>
            <person name="Basu P."/>
            <person name="Richardson P."/>
        </authorList>
    </citation>
    <scope>NUCLEOTIDE SEQUENCE [LARGE SCALE GENOMIC DNA]</scope>
    <source>
        <strain evidence="2">OhILAs</strain>
    </source>
</reference>
<name>A8MIE1_ALKOO</name>
<sequence>MKLLGSHKDLLDYEKIISKELDICDLVSDIILSDEEEENIIFYMRDFIVNGSYKRVKFSLLVLVVNLAYKYYDEDGFWKHFYDVFNIKDDSVNAMDIGEVLEEALKEKKLIKYKREGTFRYVGVILEQVGVARKHIKNFAEVIQKVLGNESYYIEMQTSFEKYKAIIDTFYCHRYLKDFLKDESGWEYTLHITKILNFLENGLLNYNEIINLKGFGIDFWKEFFKYYNLPQNLSNQTSDNNTPILGFDAVSLQIYLKLYNKSFEFPVNMKQKVYIEKPNGERIMYFNETKDFKSLYIGEINNYRFGGKWIVHGWDYKNTPVVYFHEKYGYIPDNQFMVSGKYYLLSKKKELLDESSIIDTLGKIQIEYETFYIYKVLVKEISTQNLQINIDWKRDPDLQVLDSEYDIFFDELPELGIENKELLLNRDYILLYDLGDGPKRIWDFNTFLELKTEVKNKKSYCGKLWAHPLKRSKSDARNYEEIVYKFCVIPKTNILLPDKIYAIDKKIKISINNNPYIKFTNLEKSLENPIDRVIPAYEKILKGKIITENKEIDFTYRIDRLEINIKNEDDSTYIDPNNIKDRDYIEIKGQPNEICNLYISKDKQLYILSENTRLDENGSYTVQTRRMSHLFQFIGTDIGRLSVRMGTHIYTFNKGVIAYSKLLDDFNFINKLYDDIDDIAEIDKYAEEQVRLLYSFVSEIPVNTYPTSVNKNKVFKEIINIIKVLDYDEIVNLTLPFESLDKIDTKINSIRKTLKWVIDARIILEKADYENRQALLEEYKTLTWIPSFSRWKKQIEETYEALSQKADLPEWLIEWTEDVINGDIGTYKSGIIKTREGKLLTEAWKKYQQGRLYDVIDQLNKVINIDDGIIKDLKTILTCTLFLKNVRVSSLSELLINYHPSEDLESVVEIFNNYQKLINYNQISNYNKSPDSLLKNLPLLTEDANMLINLKKIFSYVTNISDLENDEENYTWIELLALYNICEIQGIDRNDYKLKLKKVMDTIPASPETQRVFKAFY</sequence>
<accession>A8MIE1</accession>
<dbReference type="eggNOG" id="ENOG5033VC3">
    <property type="taxonomic scope" value="Bacteria"/>
</dbReference>
<proteinExistence type="predicted"/>
<dbReference type="KEGG" id="aoe:Clos_2036"/>
<evidence type="ECO:0000313" key="1">
    <source>
        <dbReference type="EMBL" id="ABW19573.1"/>
    </source>
</evidence>
<dbReference type="OrthoDB" id="3034723at2"/>
<dbReference type="HOGENOM" id="CLU_296590_0_0_9"/>
<dbReference type="STRING" id="350688.Clos_2036"/>
<keyword evidence="2" id="KW-1185">Reference proteome</keyword>
<protein>
    <submittedName>
        <fullName evidence="1">Uncharacterized protein</fullName>
    </submittedName>
</protein>